<dbReference type="InterPro" id="IPR007484">
    <property type="entry name" value="Peptidase_M28"/>
</dbReference>
<name>A0A7W4PMQ3_9PROT</name>
<dbReference type="GO" id="GO:0005576">
    <property type="term" value="C:extracellular region"/>
    <property type="evidence" value="ECO:0007669"/>
    <property type="project" value="UniProtKB-SubCell"/>
</dbReference>
<dbReference type="Proteomes" id="UP000578030">
    <property type="component" value="Unassembled WGS sequence"/>
</dbReference>
<dbReference type="InterPro" id="IPR045175">
    <property type="entry name" value="M28_fam"/>
</dbReference>
<evidence type="ECO:0000256" key="2">
    <source>
        <dbReference type="ARBA" id="ARBA00022525"/>
    </source>
</evidence>
<dbReference type="EMBL" id="JABEQM010000021">
    <property type="protein sequence ID" value="MBB2203258.1"/>
    <property type="molecule type" value="Genomic_DNA"/>
</dbReference>
<dbReference type="PANTHER" id="PTHR12147:SF26">
    <property type="entry name" value="PEPTIDASE M28 DOMAIN-CONTAINING PROTEIN"/>
    <property type="match status" value="1"/>
</dbReference>
<dbReference type="AlphaFoldDB" id="A0A7W4PMQ3"/>
<gene>
    <name evidence="4" type="ORF">HLH28_17045</name>
</gene>
<comment type="caution">
    <text evidence="4">The sequence shown here is derived from an EMBL/GenBank/DDBJ whole genome shotgun (WGS) entry which is preliminary data.</text>
</comment>
<protein>
    <submittedName>
        <fullName evidence="4">M20/M25/M40 family metallo-hydrolase</fullName>
    </submittedName>
</protein>
<organism evidence="4 5">
    <name type="scientific">Gluconacetobacter tumulisoli</name>
    <dbReference type="NCBI Taxonomy" id="1286189"/>
    <lineage>
        <taxon>Bacteria</taxon>
        <taxon>Pseudomonadati</taxon>
        <taxon>Pseudomonadota</taxon>
        <taxon>Alphaproteobacteria</taxon>
        <taxon>Acetobacterales</taxon>
        <taxon>Acetobacteraceae</taxon>
        <taxon>Gluconacetobacter</taxon>
    </lineage>
</organism>
<dbReference type="Pfam" id="PF04389">
    <property type="entry name" value="Peptidase_M28"/>
    <property type="match status" value="1"/>
</dbReference>
<dbReference type="InterPro" id="IPR036116">
    <property type="entry name" value="FN3_sf"/>
</dbReference>
<dbReference type="GO" id="GO:0008235">
    <property type="term" value="F:metalloexopeptidase activity"/>
    <property type="evidence" value="ECO:0007669"/>
    <property type="project" value="InterPro"/>
</dbReference>
<comment type="subcellular location">
    <subcellularLocation>
        <location evidence="1">Secreted</location>
    </subcellularLocation>
</comment>
<evidence type="ECO:0000259" key="3">
    <source>
        <dbReference type="Pfam" id="PF04389"/>
    </source>
</evidence>
<accession>A0A7W4PMQ3</accession>
<dbReference type="Gene3D" id="2.60.40.10">
    <property type="entry name" value="Immunoglobulins"/>
    <property type="match status" value="1"/>
</dbReference>
<proteinExistence type="predicted"/>
<keyword evidence="5" id="KW-1185">Reference proteome</keyword>
<feature type="domain" description="Peptidase M28" evidence="3">
    <location>
        <begin position="91"/>
        <end position="286"/>
    </location>
</feature>
<reference evidence="4 5" key="1">
    <citation type="submission" date="2020-04" db="EMBL/GenBank/DDBJ databases">
        <title>Description of novel Gluconacetobacter.</title>
        <authorList>
            <person name="Sombolestani A."/>
        </authorList>
    </citation>
    <scope>NUCLEOTIDE SEQUENCE [LARGE SCALE GENOMIC DNA]</scope>
    <source>
        <strain evidence="4 5">LMG 27802</strain>
    </source>
</reference>
<dbReference type="InterPro" id="IPR013783">
    <property type="entry name" value="Ig-like_fold"/>
</dbReference>
<evidence type="ECO:0000313" key="4">
    <source>
        <dbReference type="EMBL" id="MBB2203258.1"/>
    </source>
</evidence>
<dbReference type="SUPFAM" id="SSF49265">
    <property type="entry name" value="Fibronectin type III"/>
    <property type="match status" value="1"/>
</dbReference>
<dbReference type="Gene3D" id="3.40.630.10">
    <property type="entry name" value="Zn peptidases"/>
    <property type="match status" value="1"/>
</dbReference>
<keyword evidence="4" id="KW-0378">Hydrolase</keyword>
<dbReference type="GO" id="GO:0006508">
    <property type="term" value="P:proteolysis"/>
    <property type="evidence" value="ECO:0007669"/>
    <property type="project" value="InterPro"/>
</dbReference>
<sequence>MHAPMAAAPGGLPHPDQAMLRQTVTAMVGFGTRHTLSTTTDAGRGIGAARRWVADRFATYGAACGGCLSVETIGDRFTGPRAPDGVRVEDVLAVQKGTTDPDRVVIVQAHIDSRVNDVMDATTDAPGANDDASGVALVMEAARLLSRQHFPATIVYAVLSGEEQGLWGGELLARTAKARGWQVAGVLNNDIVGNTHGIGGEHVDNRVRVFSEGIRAAADAAGIKAQRATGGEDDSPSRALAKAVVMGAEAHPGLGLSVLAVRRPDRFMRGGDHIPFLAEGFPAVRFTEAVEDYDRQHQRVRVEAGRQYGDTIAFVDFPYLARVTALNMLVLSDLAAAPAAPATATIAGALSDDTTVTWAVVPGAVSYRVRWRLADGTVWTDRRDTPANATSLVLKNVNIDDHVFGVSALSATGAESLVTFAGMPPRPIPGHTR</sequence>
<evidence type="ECO:0000313" key="5">
    <source>
        <dbReference type="Proteomes" id="UP000578030"/>
    </source>
</evidence>
<dbReference type="SUPFAM" id="SSF53187">
    <property type="entry name" value="Zn-dependent exopeptidases"/>
    <property type="match status" value="1"/>
</dbReference>
<dbReference type="PANTHER" id="PTHR12147">
    <property type="entry name" value="METALLOPEPTIDASE M28 FAMILY MEMBER"/>
    <property type="match status" value="1"/>
</dbReference>
<keyword evidence="2" id="KW-0964">Secreted</keyword>
<evidence type="ECO:0000256" key="1">
    <source>
        <dbReference type="ARBA" id="ARBA00004613"/>
    </source>
</evidence>